<dbReference type="OrthoDB" id="10555617at2759"/>
<feature type="region of interest" description="Disordered" evidence="1">
    <location>
        <begin position="1"/>
        <end position="44"/>
    </location>
</feature>
<organism evidence="2 3">
    <name type="scientific">Tulasnella calospora MUT 4182</name>
    <dbReference type="NCBI Taxonomy" id="1051891"/>
    <lineage>
        <taxon>Eukaryota</taxon>
        <taxon>Fungi</taxon>
        <taxon>Dikarya</taxon>
        <taxon>Basidiomycota</taxon>
        <taxon>Agaricomycotina</taxon>
        <taxon>Agaricomycetes</taxon>
        <taxon>Cantharellales</taxon>
        <taxon>Tulasnellaceae</taxon>
        <taxon>Tulasnella</taxon>
    </lineage>
</organism>
<dbReference type="HOGENOM" id="CLU_1741904_0_0_1"/>
<gene>
    <name evidence="2" type="ORF">M407DRAFT_30665</name>
</gene>
<evidence type="ECO:0000313" key="3">
    <source>
        <dbReference type="Proteomes" id="UP000054248"/>
    </source>
</evidence>
<dbReference type="AlphaFoldDB" id="A0A0C3KE19"/>
<accession>A0A0C3KE19</accession>
<dbReference type="Proteomes" id="UP000054248">
    <property type="component" value="Unassembled WGS sequence"/>
</dbReference>
<reference evidence="3" key="2">
    <citation type="submission" date="2015-01" db="EMBL/GenBank/DDBJ databases">
        <title>Evolutionary Origins and Diversification of the Mycorrhizal Mutualists.</title>
        <authorList>
            <consortium name="DOE Joint Genome Institute"/>
            <consortium name="Mycorrhizal Genomics Consortium"/>
            <person name="Kohler A."/>
            <person name="Kuo A."/>
            <person name="Nagy L.G."/>
            <person name="Floudas D."/>
            <person name="Copeland A."/>
            <person name="Barry K.W."/>
            <person name="Cichocki N."/>
            <person name="Veneault-Fourrey C."/>
            <person name="LaButti K."/>
            <person name="Lindquist E.A."/>
            <person name="Lipzen A."/>
            <person name="Lundell T."/>
            <person name="Morin E."/>
            <person name="Murat C."/>
            <person name="Riley R."/>
            <person name="Ohm R."/>
            <person name="Sun H."/>
            <person name="Tunlid A."/>
            <person name="Henrissat B."/>
            <person name="Grigoriev I.V."/>
            <person name="Hibbett D.S."/>
            <person name="Martin F."/>
        </authorList>
    </citation>
    <scope>NUCLEOTIDE SEQUENCE [LARGE SCALE GENOMIC DNA]</scope>
    <source>
        <strain evidence="3">MUT 4182</strain>
    </source>
</reference>
<protein>
    <submittedName>
        <fullName evidence="2">Uncharacterized protein</fullName>
    </submittedName>
</protein>
<keyword evidence="3" id="KW-1185">Reference proteome</keyword>
<dbReference type="EMBL" id="KN823208">
    <property type="protein sequence ID" value="KIO19703.1"/>
    <property type="molecule type" value="Genomic_DNA"/>
</dbReference>
<sequence>MPSAKPHYPIIHPTRPALPTNPRPPFPFCQGKTQRNPPPPPRRASLPHHLIVLIELSRPTLRTNSHDHPFAMPHALQSTAVDSRSTTAFGMPLVHSPLSLEGEQQLNAMLKGGVECEPRATVKMNVDDLASGKNKTPFRQGQTRCDLRRA</sequence>
<proteinExistence type="predicted"/>
<reference evidence="2 3" key="1">
    <citation type="submission" date="2014-04" db="EMBL/GenBank/DDBJ databases">
        <authorList>
            <consortium name="DOE Joint Genome Institute"/>
            <person name="Kuo A."/>
            <person name="Girlanda M."/>
            <person name="Perotto S."/>
            <person name="Kohler A."/>
            <person name="Nagy L.G."/>
            <person name="Floudas D."/>
            <person name="Copeland A."/>
            <person name="Barry K.W."/>
            <person name="Cichocki N."/>
            <person name="Veneault-Fourrey C."/>
            <person name="LaButti K."/>
            <person name="Lindquist E.A."/>
            <person name="Lipzen A."/>
            <person name="Lundell T."/>
            <person name="Morin E."/>
            <person name="Murat C."/>
            <person name="Sun H."/>
            <person name="Tunlid A."/>
            <person name="Henrissat B."/>
            <person name="Grigoriev I.V."/>
            <person name="Hibbett D.S."/>
            <person name="Martin F."/>
            <person name="Nordberg H.P."/>
            <person name="Cantor M.N."/>
            <person name="Hua S.X."/>
        </authorList>
    </citation>
    <scope>NUCLEOTIDE SEQUENCE [LARGE SCALE GENOMIC DNA]</scope>
    <source>
        <strain evidence="2 3">MUT 4182</strain>
    </source>
</reference>
<evidence type="ECO:0000256" key="1">
    <source>
        <dbReference type="SAM" id="MobiDB-lite"/>
    </source>
</evidence>
<name>A0A0C3KE19_9AGAM</name>
<evidence type="ECO:0000313" key="2">
    <source>
        <dbReference type="EMBL" id="KIO19703.1"/>
    </source>
</evidence>